<evidence type="ECO:0000313" key="3">
    <source>
        <dbReference type="Proteomes" id="UP000007879"/>
    </source>
</evidence>
<proteinExistence type="inferred from homology"/>
<reference evidence="2" key="2">
    <citation type="submission" date="2017-05" db="UniProtKB">
        <authorList>
            <consortium name="EnsemblMetazoa"/>
        </authorList>
    </citation>
    <scope>IDENTIFICATION</scope>
</reference>
<dbReference type="STRING" id="400682.A0A1X7VPL1"/>
<evidence type="ECO:0000313" key="2">
    <source>
        <dbReference type="EnsemblMetazoa" id="Aqu2.1.42022_001"/>
    </source>
</evidence>
<protein>
    <recommendedName>
        <fullName evidence="4">Asteroid domain-containing protein</fullName>
    </recommendedName>
</protein>
<dbReference type="PANTHER" id="PTHR15665">
    <property type="entry name" value="ASTEROID PROTEIN"/>
    <property type="match status" value="1"/>
</dbReference>
<dbReference type="Proteomes" id="UP000007879">
    <property type="component" value="Unassembled WGS sequence"/>
</dbReference>
<dbReference type="InterPro" id="IPR026832">
    <property type="entry name" value="Asteroid"/>
</dbReference>
<comment type="similarity">
    <text evidence="1">Belongs to the asteroid family.</text>
</comment>
<evidence type="ECO:0000256" key="1">
    <source>
        <dbReference type="ARBA" id="ARBA00007398"/>
    </source>
</evidence>
<dbReference type="eggNOG" id="ENOG502QQRA">
    <property type="taxonomic scope" value="Eukaryota"/>
</dbReference>
<dbReference type="SUPFAM" id="SSF88723">
    <property type="entry name" value="PIN domain-like"/>
    <property type="match status" value="1"/>
</dbReference>
<reference evidence="3" key="1">
    <citation type="journal article" date="2010" name="Nature">
        <title>The Amphimedon queenslandica genome and the evolution of animal complexity.</title>
        <authorList>
            <person name="Srivastava M."/>
            <person name="Simakov O."/>
            <person name="Chapman J."/>
            <person name="Fahey B."/>
            <person name="Gauthier M.E."/>
            <person name="Mitros T."/>
            <person name="Richards G.S."/>
            <person name="Conaco C."/>
            <person name="Dacre M."/>
            <person name="Hellsten U."/>
            <person name="Larroux C."/>
            <person name="Putnam N.H."/>
            <person name="Stanke M."/>
            <person name="Adamska M."/>
            <person name="Darling A."/>
            <person name="Degnan S.M."/>
            <person name="Oakley T.H."/>
            <person name="Plachetzki D.C."/>
            <person name="Zhai Y."/>
            <person name="Adamski M."/>
            <person name="Calcino A."/>
            <person name="Cummins S.F."/>
            <person name="Goodstein D.M."/>
            <person name="Harris C."/>
            <person name="Jackson D.J."/>
            <person name="Leys S.P."/>
            <person name="Shu S."/>
            <person name="Woodcroft B.J."/>
            <person name="Vervoort M."/>
            <person name="Kosik K.S."/>
            <person name="Manning G."/>
            <person name="Degnan B.M."/>
            <person name="Rokhsar D.S."/>
        </authorList>
    </citation>
    <scope>NUCLEOTIDE SEQUENCE [LARGE SCALE GENOMIC DNA]</scope>
</reference>
<accession>A0A1X7VPL1</accession>
<dbReference type="OMA" id="SEWCPEN"/>
<dbReference type="AlphaFoldDB" id="A0A1X7VPL1"/>
<dbReference type="Gene3D" id="3.40.50.1010">
    <property type="entry name" value="5'-nuclease"/>
    <property type="match status" value="1"/>
</dbReference>
<dbReference type="EnsemblMetazoa" id="Aqu2.1.42022_001">
    <property type="protein sequence ID" value="Aqu2.1.42022_001"/>
    <property type="gene ID" value="Aqu2.1.42022"/>
</dbReference>
<sequence>MGIKGLTNYVEVTFQKWKRVEIRNCPIVLDGSSIPYHMHGDFDWKFGGNYPAFRDAIEAFFDTLIGRGISPIHVVFDGAKPAEKQNALRTRRQGFQHTIRKSLEKGEVISEPDERNIRPPLTTETLRKVMEKYKSKVEIILYAADEDVAKVAVSLARKHTCYLVGQSSDFYIYGLPKGYIPFSKLEWRGPGFAVWGKIFRRDVFMKALGLEHDLIYAIPAIAGNDTLPNLLETCPLFLAAIKEHRDSQKGIRLVMDFLHHKGSTMEKLIRFLENVIEDDEDEAMEGKVDTEPVVETFINNLEKANVMYKDTTPFDEHKFSESIAHQSIHKEKVPAWIVDNYKNFLFSSSLLEVFVYGRNFLRVVPDDCSQCTSTLFSNSIRREIYSILVGKERKVEIIEVIRQVHSLLETAIKVPANPSHAVKIEDMVSEETEMRRNRIYAALQCDGKTLDTINEKWYLPISSIIFWAKKAKLPPDDIRLKALILCFAKCFHKSLPAAQHTPAFNLRTLHLYAQWQCVYHDAILLNQVLALPLPYLSPADLFDGKLVTYYSQKNAREFDMLTAELDDENQHLYKNIFEIVNKNMPLPPQPIAS</sequence>
<dbReference type="KEGG" id="aqu:105316086"/>
<dbReference type="OrthoDB" id="25987at2759"/>
<dbReference type="EnsemblMetazoa" id="XM_011410892.2">
    <property type="protein sequence ID" value="XP_011409194.1"/>
    <property type="gene ID" value="LOC105316086"/>
</dbReference>
<dbReference type="InterPro" id="IPR029060">
    <property type="entry name" value="PIN-like_dom_sf"/>
</dbReference>
<name>A0A1X7VPL1_AMPQE</name>
<keyword evidence="3" id="KW-1185">Reference proteome</keyword>
<dbReference type="InParanoid" id="A0A1X7VPL1"/>
<evidence type="ECO:0008006" key="4">
    <source>
        <dbReference type="Google" id="ProtNLM"/>
    </source>
</evidence>
<organism evidence="2">
    <name type="scientific">Amphimedon queenslandica</name>
    <name type="common">Sponge</name>
    <dbReference type="NCBI Taxonomy" id="400682"/>
    <lineage>
        <taxon>Eukaryota</taxon>
        <taxon>Metazoa</taxon>
        <taxon>Porifera</taxon>
        <taxon>Demospongiae</taxon>
        <taxon>Heteroscleromorpha</taxon>
        <taxon>Haplosclerida</taxon>
        <taxon>Niphatidae</taxon>
        <taxon>Amphimedon</taxon>
    </lineage>
</organism>
<gene>
    <name evidence="2" type="primary">105316086</name>
</gene>
<dbReference type="PANTHER" id="PTHR15665:SF1">
    <property type="entry name" value="PROTEIN ASTEROID HOMOLOG 1"/>
    <property type="match status" value="1"/>
</dbReference>